<dbReference type="Proteomes" id="UP000886101">
    <property type="component" value="Unassembled WGS sequence"/>
</dbReference>
<feature type="binding site" description="axial binding residue" evidence="6">
    <location>
        <position position="141"/>
    </location>
    <ligand>
        <name>heme c</name>
        <dbReference type="ChEBI" id="CHEBI:61717"/>
        <label>1</label>
    </ligand>
    <ligandPart>
        <name>Fe</name>
        <dbReference type="ChEBI" id="CHEBI:18248"/>
    </ligandPart>
</feature>
<dbReference type="Gene3D" id="3.90.10.10">
    <property type="entry name" value="Cytochrome C3"/>
    <property type="match status" value="2"/>
</dbReference>
<keyword evidence="2 6" id="KW-0349">Heme</keyword>
<feature type="binding site" description="axial binding residue" evidence="6">
    <location>
        <position position="137"/>
    </location>
    <ligand>
        <name>heme c</name>
        <dbReference type="ChEBI" id="CHEBI:61717"/>
        <label>4</label>
    </ligand>
    <ligandPart>
        <name>Fe</name>
        <dbReference type="ChEBI" id="CHEBI:18248"/>
    </ligandPart>
</feature>
<dbReference type="CDD" id="cd08168">
    <property type="entry name" value="Cytochrom_C3"/>
    <property type="match status" value="1"/>
</dbReference>
<dbReference type="InterPro" id="IPR002322">
    <property type="entry name" value="Cyt_c_III"/>
</dbReference>
<feature type="binding site" description="axial binding residue" evidence="6">
    <location>
        <position position="140"/>
    </location>
    <ligand>
        <name>heme c</name>
        <dbReference type="ChEBI" id="CHEBI:61717"/>
        <label>1</label>
    </ligand>
    <ligandPart>
        <name>Fe</name>
        <dbReference type="ChEBI" id="CHEBI:18248"/>
    </ligandPart>
</feature>
<dbReference type="InterPro" id="IPR020942">
    <property type="entry name" value="Cyt_c_III_dom"/>
</dbReference>
<feature type="binding site" description="covalent" evidence="6">
    <location>
        <position position="64"/>
    </location>
    <ligand>
        <name>heme c</name>
        <dbReference type="ChEBI" id="CHEBI:61717"/>
        <label>1</label>
    </ligand>
</feature>
<gene>
    <name evidence="8" type="ORF">ENJ96_03520</name>
</gene>
<dbReference type="InterPro" id="IPR036280">
    <property type="entry name" value="Multihaem_cyt_sf"/>
</dbReference>
<proteinExistence type="predicted"/>
<feature type="binding site" description="axial binding residue" evidence="6">
    <location>
        <position position="53"/>
    </location>
    <ligand>
        <name>heme c</name>
        <dbReference type="ChEBI" id="CHEBI:61717"/>
        <label>1</label>
    </ligand>
    <ligandPart>
        <name>Fe</name>
        <dbReference type="ChEBI" id="CHEBI:18248"/>
    </ligandPart>
</feature>
<evidence type="ECO:0000256" key="6">
    <source>
        <dbReference type="PIRSR" id="PIRSR602322-1"/>
    </source>
</evidence>
<name>A0A7V5NZ60_9BACT</name>
<keyword evidence="4" id="KW-0249">Electron transport</keyword>
<evidence type="ECO:0000256" key="4">
    <source>
        <dbReference type="ARBA" id="ARBA00022982"/>
    </source>
</evidence>
<keyword evidence="3 6" id="KW-0479">Metal-binding</keyword>
<comment type="caution">
    <text evidence="8">The sequence shown here is derived from an EMBL/GenBank/DDBJ whole genome shotgun (WGS) entry which is preliminary data.</text>
</comment>
<feature type="binding site" description="axial binding residue" evidence="6">
    <location>
        <position position="123"/>
    </location>
    <ligand>
        <name>heme c</name>
        <dbReference type="ChEBI" id="CHEBI:61717"/>
        <label>1</label>
    </ligand>
    <ligandPart>
        <name>Fe</name>
        <dbReference type="ChEBI" id="CHEBI:18248"/>
    </ligandPart>
</feature>
<feature type="binding site" description="axial binding residue" evidence="6">
    <location>
        <position position="122"/>
    </location>
    <ligand>
        <name>heme c</name>
        <dbReference type="ChEBI" id="CHEBI:61717"/>
        <label>1</label>
    </ligand>
    <ligandPart>
        <name>Fe</name>
        <dbReference type="ChEBI" id="CHEBI:18248"/>
    </ligandPart>
</feature>
<comment type="cofactor">
    <cofactor evidence="6">
        <name>heme c</name>
        <dbReference type="ChEBI" id="CHEBI:61717"/>
    </cofactor>
    <text evidence="6">Binds 4 heme c groups covalently per monomer.</text>
</comment>
<dbReference type="GO" id="GO:0046872">
    <property type="term" value="F:metal ion binding"/>
    <property type="evidence" value="ECO:0007669"/>
    <property type="project" value="UniProtKB-KW"/>
</dbReference>
<organism evidence="8">
    <name type="scientific">Thermodesulfatator atlanticus</name>
    <dbReference type="NCBI Taxonomy" id="501497"/>
    <lineage>
        <taxon>Bacteria</taxon>
        <taxon>Pseudomonadati</taxon>
        <taxon>Thermodesulfobacteriota</taxon>
        <taxon>Thermodesulfobacteria</taxon>
        <taxon>Thermodesulfobacteriales</taxon>
        <taxon>Thermodesulfatatoraceae</taxon>
        <taxon>Thermodesulfatator</taxon>
    </lineage>
</organism>
<keyword evidence="5 6" id="KW-0408">Iron</keyword>
<evidence type="ECO:0000256" key="1">
    <source>
        <dbReference type="ARBA" id="ARBA00022448"/>
    </source>
</evidence>
<sequence>MKRFGVLFLVLSFFGWVGWSLAENTKELSELKVPLVKEYQVKMGRVTFPHGKHFLDAGYSCGTCHHVKKNNVEGKMVPEPMTVEKVKELAAQGKVAFQCKTCHGDLKRSQYKKLFHKNCLSCHKALKAEGKKVPVKCRDCHVKPKRKRMIEGC</sequence>
<dbReference type="GO" id="GO:0020037">
    <property type="term" value="F:heme binding"/>
    <property type="evidence" value="ECO:0007669"/>
    <property type="project" value="InterPro"/>
</dbReference>
<reference evidence="8" key="1">
    <citation type="journal article" date="2020" name="mSystems">
        <title>Genome- and Community-Level Interaction Insights into Carbon Utilization and Element Cycling Functions of Hydrothermarchaeota in Hydrothermal Sediment.</title>
        <authorList>
            <person name="Zhou Z."/>
            <person name="Liu Y."/>
            <person name="Xu W."/>
            <person name="Pan J."/>
            <person name="Luo Z.H."/>
            <person name="Li M."/>
        </authorList>
    </citation>
    <scope>NUCLEOTIDE SEQUENCE [LARGE SCALE GENOMIC DNA]</scope>
    <source>
        <strain evidence="8">HyVt-533</strain>
    </source>
</reference>
<feature type="binding site" description="axial binding residue" evidence="6">
    <location>
        <position position="119"/>
    </location>
    <ligand>
        <name>heme c</name>
        <dbReference type="ChEBI" id="CHEBI:61717"/>
        <label>1</label>
    </ligand>
    <ligandPart>
        <name>Fe</name>
        <dbReference type="ChEBI" id="CHEBI:18248"/>
    </ligandPart>
</feature>
<dbReference type="SUPFAM" id="SSF48695">
    <property type="entry name" value="Multiheme cytochromes"/>
    <property type="match status" value="1"/>
</dbReference>
<dbReference type="Pfam" id="PF02085">
    <property type="entry name" value="Cytochrom_CIII"/>
    <property type="match status" value="1"/>
</dbReference>
<keyword evidence="1" id="KW-0813">Transport</keyword>
<evidence type="ECO:0000256" key="5">
    <source>
        <dbReference type="ARBA" id="ARBA00023004"/>
    </source>
</evidence>
<dbReference type="AlphaFoldDB" id="A0A7V5NZ60"/>
<protein>
    <recommendedName>
        <fullName evidence="7">Class III cytochrome C domain-containing protein</fullName>
    </recommendedName>
</protein>
<dbReference type="GO" id="GO:0009055">
    <property type="term" value="F:electron transfer activity"/>
    <property type="evidence" value="ECO:0007669"/>
    <property type="project" value="InterPro"/>
</dbReference>
<feature type="domain" description="Class III cytochrome C" evidence="7">
    <location>
        <begin position="36"/>
        <end position="141"/>
    </location>
</feature>
<dbReference type="EMBL" id="DROK01000102">
    <property type="protein sequence ID" value="HHI96898.1"/>
    <property type="molecule type" value="Genomic_DNA"/>
</dbReference>
<evidence type="ECO:0000313" key="8">
    <source>
        <dbReference type="EMBL" id="HHI96898.1"/>
    </source>
</evidence>
<feature type="binding site" description="axial binding residue" evidence="6">
    <location>
        <position position="61"/>
    </location>
    <ligand>
        <name>heme c</name>
        <dbReference type="ChEBI" id="CHEBI:61717"/>
        <label>1</label>
    </ligand>
    <ligandPart>
        <name>Fe</name>
        <dbReference type="ChEBI" id="CHEBI:18248"/>
    </ligandPart>
</feature>
<feature type="binding site" description="axial binding residue" evidence="6">
    <location>
        <position position="66"/>
    </location>
    <ligand>
        <name>heme c</name>
        <dbReference type="ChEBI" id="CHEBI:61717"/>
        <label>1</label>
    </ligand>
    <ligandPart>
        <name>Fe</name>
        <dbReference type="ChEBI" id="CHEBI:18248"/>
    </ligandPart>
</feature>
<evidence type="ECO:0000256" key="3">
    <source>
        <dbReference type="ARBA" id="ARBA00022723"/>
    </source>
</evidence>
<dbReference type="PRINTS" id="PR00609">
    <property type="entry name" value="CYTOCHROMEC3"/>
</dbReference>
<evidence type="ECO:0000256" key="2">
    <source>
        <dbReference type="ARBA" id="ARBA00022617"/>
    </source>
</evidence>
<evidence type="ECO:0000259" key="7">
    <source>
        <dbReference type="Pfam" id="PF02085"/>
    </source>
</evidence>
<feature type="binding site" description="axial binding residue" evidence="6">
    <location>
        <position position="50"/>
    </location>
    <ligand>
        <name>heme c</name>
        <dbReference type="ChEBI" id="CHEBI:61717"/>
        <label>1</label>
    </ligand>
    <ligandPart>
        <name>Fe</name>
        <dbReference type="ChEBI" id="CHEBI:18248"/>
    </ligandPart>
</feature>
<accession>A0A7V5NZ60</accession>
<feature type="binding site" description="axial binding residue" evidence="6">
    <location>
        <position position="65"/>
    </location>
    <ligand>
        <name>heme c</name>
        <dbReference type="ChEBI" id="CHEBI:61717"/>
        <label>1</label>
    </ligand>
    <ligandPart>
        <name>Fe</name>
        <dbReference type="ChEBI" id="CHEBI:18248"/>
    </ligandPart>
</feature>